<evidence type="ECO:0000256" key="1">
    <source>
        <dbReference type="SAM" id="MobiDB-lite"/>
    </source>
</evidence>
<protein>
    <submittedName>
        <fullName evidence="2">Uncharacterized protein</fullName>
    </submittedName>
</protein>
<feature type="non-terminal residue" evidence="2">
    <location>
        <position position="1"/>
    </location>
</feature>
<gene>
    <name evidence="2" type="ORF">R3P38DRAFT_3497500</name>
</gene>
<feature type="compositionally biased region" description="Gly residues" evidence="1">
    <location>
        <begin position="237"/>
        <end position="251"/>
    </location>
</feature>
<evidence type="ECO:0000313" key="2">
    <source>
        <dbReference type="EMBL" id="KAK6971465.1"/>
    </source>
</evidence>
<feature type="region of interest" description="Disordered" evidence="1">
    <location>
        <begin position="229"/>
        <end position="257"/>
    </location>
</feature>
<evidence type="ECO:0000313" key="3">
    <source>
        <dbReference type="Proteomes" id="UP001362999"/>
    </source>
</evidence>
<dbReference type="EMBL" id="JAWWNJ010000212">
    <property type="protein sequence ID" value="KAK6971465.1"/>
    <property type="molecule type" value="Genomic_DNA"/>
</dbReference>
<dbReference type="Gene3D" id="2.40.70.10">
    <property type="entry name" value="Acid Proteases"/>
    <property type="match status" value="1"/>
</dbReference>
<dbReference type="Proteomes" id="UP001362999">
    <property type="component" value="Unassembled WGS sequence"/>
</dbReference>
<organism evidence="2 3">
    <name type="scientific">Favolaschia claudopus</name>
    <dbReference type="NCBI Taxonomy" id="2862362"/>
    <lineage>
        <taxon>Eukaryota</taxon>
        <taxon>Fungi</taxon>
        <taxon>Dikarya</taxon>
        <taxon>Basidiomycota</taxon>
        <taxon>Agaricomycotina</taxon>
        <taxon>Agaricomycetes</taxon>
        <taxon>Agaricomycetidae</taxon>
        <taxon>Agaricales</taxon>
        <taxon>Marasmiineae</taxon>
        <taxon>Mycenaceae</taxon>
        <taxon>Favolaschia</taxon>
    </lineage>
</organism>
<name>A0AAV9Z4M8_9AGAR</name>
<keyword evidence="3" id="KW-1185">Reference proteome</keyword>
<feature type="non-terminal residue" evidence="2">
    <location>
        <position position="612"/>
    </location>
</feature>
<proteinExistence type="predicted"/>
<reference evidence="2 3" key="1">
    <citation type="journal article" date="2024" name="J Genomics">
        <title>Draft genome sequencing and assembly of Favolaschia claudopus CIRM-BRFM 2984 isolated from oak limbs.</title>
        <authorList>
            <person name="Navarro D."/>
            <person name="Drula E."/>
            <person name="Chaduli D."/>
            <person name="Cazenave R."/>
            <person name="Ahrendt S."/>
            <person name="Wang J."/>
            <person name="Lipzen A."/>
            <person name="Daum C."/>
            <person name="Barry K."/>
            <person name="Grigoriev I.V."/>
            <person name="Favel A."/>
            <person name="Rosso M.N."/>
            <person name="Martin F."/>
        </authorList>
    </citation>
    <scope>NUCLEOTIDE SEQUENCE [LARGE SCALE GENOMIC DNA]</scope>
    <source>
        <strain evidence="2 3">CIRM-BRFM 2984</strain>
    </source>
</reference>
<comment type="caution">
    <text evidence="2">The sequence shown here is derived from an EMBL/GenBank/DDBJ whole genome shotgun (WGS) entry which is preliminary data.</text>
</comment>
<dbReference type="InterPro" id="IPR021109">
    <property type="entry name" value="Peptidase_aspartic_dom_sf"/>
</dbReference>
<sequence length="612" mass="64775">IPHFTGIRDVDTTSAEDFLKDARIYFRAHGIKTDEDKLTEVGDRFRSASPADVWFKALKATVWATFQTEFVSRFERSSAIVKPQAQRLAELSSMRITVEELAKGAAPTPQGWVVKPLGAFVERVEDAVVSAGAGTASDGVWAFHSALPNPLRIAVGDAPGNWDDLLAALKKIPEAAVVAAIDQFKYEEKSRAMEEKLDRLARQLAGVRVSTPAAAIGPMTAAGGSAAAGGRAAANTGEGGVGGGGRNGRMRGGSEAEKEALRRVLAEVLRRRRADTAEGRVQYNADVASWNARNGGIPADRVAIDTTGYPLRPGTADPCSGECWTCGMRTSPKHERNACTTPPLHALEKRFRMVCGMWLGVGAGGGQANVNYMGVVGTPFWGDDSEAGGEAGFLEEAASDGQDDASLPGQIGGAGSTSCVLTGAQMQIVDLYTVDPSKSEKPTAAFMHWIGMEGPRGERVRVQALWDGGAQVSVLDLALFGKVRHRLGETGPGRKMLRMADGTRVPSIAHWEGEIEVADVWVHGEFEVFDSGGGWSFLFGKDLQAAIGAVHDMKRDVVTVESRGKAAVLENQNPAVCSTVGLEAIRAAARAAATHEAHRGVVSSAVPPARGV</sequence>
<accession>A0AAV9Z4M8</accession>
<dbReference type="AlphaFoldDB" id="A0AAV9Z4M8"/>